<evidence type="ECO:0000256" key="2">
    <source>
        <dbReference type="ARBA" id="ARBA00022670"/>
    </source>
</evidence>
<organism evidence="9 10">
    <name type="scientific">Actinomadura luzonensis</name>
    <dbReference type="NCBI Taxonomy" id="2805427"/>
    <lineage>
        <taxon>Bacteria</taxon>
        <taxon>Bacillati</taxon>
        <taxon>Actinomycetota</taxon>
        <taxon>Actinomycetes</taxon>
        <taxon>Streptosporangiales</taxon>
        <taxon>Thermomonosporaceae</taxon>
        <taxon>Actinomadura</taxon>
    </lineage>
</organism>
<comment type="similarity">
    <text evidence="1 5 6">Belongs to the peptidase S8 family.</text>
</comment>
<proteinExistence type="inferred from homology"/>
<evidence type="ECO:0000256" key="3">
    <source>
        <dbReference type="ARBA" id="ARBA00022801"/>
    </source>
</evidence>
<dbReference type="SUPFAM" id="SSF52743">
    <property type="entry name" value="Subtilisin-like"/>
    <property type="match status" value="1"/>
</dbReference>
<dbReference type="InterPro" id="IPR036852">
    <property type="entry name" value="Peptidase_S8/S53_dom_sf"/>
</dbReference>
<dbReference type="PROSITE" id="PS51318">
    <property type="entry name" value="TAT"/>
    <property type="match status" value="1"/>
</dbReference>
<keyword evidence="4 5" id="KW-0720">Serine protease</keyword>
<evidence type="ECO:0000256" key="5">
    <source>
        <dbReference type="PROSITE-ProRule" id="PRU01240"/>
    </source>
</evidence>
<dbReference type="PROSITE" id="PS00137">
    <property type="entry name" value="SUBTILASE_HIS"/>
    <property type="match status" value="1"/>
</dbReference>
<feature type="chain" id="PRO_5045606995" evidence="7">
    <location>
        <begin position="29"/>
        <end position="783"/>
    </location>
</feature>
<dbReference type="InterPro" id="IPR000209">
    <property type="entry name" value="Peptidase_S8/S53_dom"/>
</dbReference>
<keyword evidence="2 5" id="KW-0645">Protease</keyword>
<dbReference type="EMBL" id="JAKRKC020000001">
    <property type="protein sequence ID" value="MCK2215237.1"/>
    <property type="molecule type" value="Genomic_DNA"/>
</dbReference>
<dbReference type="InterPro" id="IPR022398">
    <property type="entry name" value="Peptidase_S8_His-AS"/>
</dbReference>
<dbReference type="PROSITE" id="PS00136">
    <property type="entry name" value="SUBTILASE_ASP"/>
    <property type="match status" value="1"/>
</dbReference>
<evidence type="ECO:0000256" key="4">
    <source>
        <dbReference type="ARBA" id="ARBA00022825"/>
    </source>
</evidence>
<protein>
    <submittedName>
        <fullName evidence="9">S8 family serine peptidase</fullName>
    </submittedName>
</protein>
<dbReference type="PROSITE" id="PS00138">
    <property type="entry name" value="SUBTILASE_SER"/>
    <property type="match status" value="1"/>
</dbReference>
<keyword evidence="7" id="KW-0732">Signal</keyword>
<name>A0ABT0FSB7_9ACTN</name>
<accession>A0ABT0FSB7</accession>
<feature type="active site" description="Charge relay system" evidence="5">
    <location>
        <position position="377"/>
    </location>
</feature>
<dbReference type="PRINTS" id="PR00723">
    <property type="entry name" value="SUBTILISIN"/>
</dbReference>
<dbReference type="InterPro" id="IPR050131">
    <property type="entry name" value="Peptidase_S8_subtilisin-like"/>
</dbReference>
<comment type="caution">
    <text evidence="9">The sequence shown here is derived from an EMBL/GenBank/DDBJ whole genome shotgun (WGS) entry which is preliminary data.</text>
</comment>
<dbReference type="InterPro" id="IPR015500">
    <property type="entry name" value="Peptidase_S8_subtilisin-rel"/>
</dbReference>
<dbReference type="InterPro" id="IPR006311">
    <property type="entry name" value="TAT_signal"/>
</dbReference>
<feature type="domain" description="Peptidase S8/S53" evidence="8">
    <location>
        <begin position="131"/>
        <end position="410"/>
    </location>
</feature>
<evidence type="ECO:0000259" key="8">
    <source>
        <dbReference type="Pfam" id="PF00082"/>
    </source>
</evidence>
<evidence type="ECO:0000256" key="7">
    <source>
        <dbReference type="SAM" id="SignalP"/>
    </source>
</evidence>
<feature type="active site" description="Charge relay system" evidence="5">
    <location>
        <position position="140"/>
    </location>
</feature>
<sequence>MMRRTVRRLIAAAALAAGLLAAPRTAWAQPPRIDPGLAEKLSAGGEVRVNVLTRDPAGLAAAASAVTSGQVVQRLSRVPVLTLRAGRAEVERLAAQPGVLRVTEDVPVPPSLAESVPLIGADRTREAGLTGEGTVVAVLDSGVASGHPFLGGRVMAEACFSPSDPAYGASSLCPNGADQQEGPGAADADSGPCAYLDCSHGTHVAGIVAGEETGDAAGGVAPGAGLAAVQVYSRFDSFSYCGSAGPPCLLSFVSAQLAGLDKVLELIDQGVPVAAVNLSLGGGRYTAACDDDPRKAAIDRLLAAGAPTVVAAGNNGYADAVSAPACVSSAIAVGSTTDQDEVSSFSNRGPLLDLFAPGSDIVSSVPGGGWQSKSGTSMAAPHVAGALAVLRQARPSATPAELESALKDTGRPIAGGAAVTPRIQLDEAALGAAAGPGPHQLFPARARVLANVQISANSTMTVPVAGVAGLPAGGIAAVALNVAAKGDFFNTGSLAVYPSGEPEPPGDVLFYDATRYASNLVWAKTGDDGAIKLDNRSDRPVRVYLDVHGYTLDHAAATAGGTYRPVPPARVADRVSVPALGNLELSTPGLPDPQAVALTVLVKSASTGTVRVYPAGDAFPADVNADYPAGTPVQFAALVKPGANGKINLYNLGAGAIEVSAEVTGYYTTAERASLVRAIDPVTVADRVPIAAGGTYALRPSGIPTAGVSAVGLVVRAGGAANGTVEVVPPDGVNVRAVAYAAGRDTAGSVTAALRPDGTVVLRNTGASPVTISADAYASFGAR</sequence>
<dbReference type="Proteomes" id="UP001317259">
    <property type="component" value="Unassembled WGS sequence"/>
</dbReference>
<evidence type="ECO:0000256" key="1">
    <source>
        <dbReference type="ARBA" id="ARBA00011073"/>
    </source>
</evidence>
<dbReference type="PANTHER" id="PTHR43806">
    <property type="entry name" value="PEPTIDASE S8"/>
    <property type="match status" value="1"/>
</dbReference>
<dbReference type="RefSeq" id="WP_242378753.1">
    <property type="nucleotide sequence ID" value="NZ_JAKRKC020000001.1"/>
</dbReference>
<reference evidence="9 10" key="1">
    <citation type="submission" date="2022-04" db="EMBL/GenBank/DDBJ databases">
        <title>Genome draft of Actinomadura sp. ATCC 31491.</title>
        <authorList>
            <person name="Shi X."/>
            <person name="Du Y."/>
        </authorList>
    </citation>
    <scope>NUCLEOTIDE SEQUENCE [LARGE SCALE GENOMIC DNA]</scope>
    <source>
        <strain evidence="9 10">ATCC 31491</strain>
    </source>
</reference>
<dbReference type="InterPro" id="IPR023827">
    <property type="entry name" value="Peptidase_S8_Asp-AS"/>
</dbReference>
<gene>
    <name evidence="9" type="ORF">MF672_015785</name>
</gene>
<dbReference type="PANTHER" id="PTHR43806:SF11">
    <property type="entry name" value="CEREVISIN-RELATED"/>
    <property type="match status" value="1"/>
</dbReference>
<dbReference type="Pfam" id="PF00082">
    <property type="entry name" value="Peptidase_S8"/>
    <property type="match status" value="1"/>
</dbReference>
<evidence type="ECO:0000256" key="6">
    <source>
        <dbReference type="RuleBase" id="RU003355"/>
    </source>
</evidence>
<dbReference type="InterPro" id="IPR023828">
    <property type="entry name" value="Peptidase_S8_Ser-AS"/>
</dbReference>
<keyword evidence="3 5" id="KW-0378">Hydrolase</keyword>
<evidence type="ECO:0000313" key="9">
    <source>
        <dbReference type="EMBL" id="MCK2215237.1"/>
    </source>
</evidence>
<evidence type="ECO:0000313" key="10">
    <source>
        <dbReference type="Proteomes" id="UP001317259"/>
    </source>
</evidence>
<keyword evidence="10" id="KW-1185">Reference proteome</keyword>
<feature type="active site" description="Charge relay system" evidence="5">
    <location>
        <position position="200"/>
    </location>
</feature>
<feature type="signal peptide" evidence="7">
    <location>
        <begin position="1"/>
        <end position="28"/>
    </location>
</feature>
<dbReference type="Gene3D" id="3.40.50.200">
    <property type="entry name" value="Peptidase S8/S53 domain"/>
    <property type="match status" value="1"/>
</dbReference>
<dbReference type="PROSITE" id="PS51892">
    <property type="entry name" value="SUBTILASE"/>
    <property type="match status" value="1"/>
</dbReference>